<keyword evidence="2" id="KW-0032">Aminotransferase</keyword>
<dbReference type="GO" id="GO:0008483">
    <property type="term" value="F:transaminase activity"/>
    <property type="evidence" value="ECO:0007669"/>
    <property type="project" value="UniProtKB-KW"/>
</dbReference>
<proteinExistence type="predicted"/>
<keyword evidence="2" id="KW-0808">Transferase</keyword>
<dbReference type="PANTHER" id="PTHR43586:SF21">
    <property type="entry name" value="PYRIDOXAL PHOSPHATE (PLP)-DEPENDENT ASPARTATE AMINOTRANSFERASE SUPERFAMILY"/>
    <property type="match status" value="1"/>
</dbReference>
<dbReference type="Proteomes" id="UP001324287">
    <property type="component" value="Chromosome"/>
</dbReference>
<keyword evidence="3" id="KW-1185">Reference proteome</keyword>
<evidence type="ECO:0000259" key="1">
    <source>
        <dbReference type="Pfam" id="PF00266"/>
    </source>
</evidence>
<accession>A0ABZ1B158</accession>
<organism evidence="2 3">
    <name type="scientific">Blastococcus brunescens</name>
    <dbReference type="NCBI Taxonomy" id="1564165"/>
    <lineage>
        <taxon>Bacteria</taxon>
        <taxon>Bacillati</taxon>
        <taxon>Actinomycetota</taxon>
        <taxon>Actinomycetes</taxon>
        <taxon>Geodermatophilales</taxon>
        <taxon>Geodermatophilaceae</taxon>
        <taxon>Blastococcus</taxon>
    </lineage>
</organism>
<feature type="domain" description="Aminotransferase class V" evidence="1">
    <location>
        <begin position="9"/>
        <end position="258"/>
    </location>
</feature>
<evidence type="ECO:0000313" key="3">
    <source>
        <dbReference type="Proteomes" id="UP001324287"/>
    </source>
</evidence>
<dbReference type="Pfam" id="PF00266">
    <property type="entry name" value="Aminotran_5"/>
    <property type="match status" value="1"/>
</dbReference>
<dbReference type="Gene3D" id="3.40.640.10">
    <property type="entry name" value="Type I PLP-dependent aspartate aminotransferase-like (Major domain)"/>
    <property type="match status" value="1"/>
</dbReference>
<evidence type="ECO:0000313" key="2">
    <source>
        <dbReference type="EMBL" id="WRL63481.1"/>
    </source>
</evidence>
<dbReference type="InterPro" id="IPR015421">
    <property type="entry name" value="PyrdxlP-dep_Trfase_major"/>
</dbReference>
<dbReference type="Gene3D" id="3.90.1150.10">
    <property type="entry name" value="Aspartate Aminotransferase, domain 1"/>
    <property type="match status" value="1"/>
</dbReference>
<reference evidence="2 3" key="1">
    <citation type="submission" date="2023-12" db="EMBL/GenBank/DDBJ databases">
        <title>Blastococcus brunescens sp. nov., an actonobacterium isolated from sandstone collected in sahara desert.</title>
        <authorList>
            <person name="Gtari M."/>
            <person name="Ghodhbane F."/>
        </authorList>
    </citation>
    <scope>NUCLEOTIDE SEQUENCE [LARGE SCALE GENOMIC DNA]</scope>
    <source>
        <strain evidence="2 3">BMG 8361</strain>
    </source>
</reference>
<dbReference type="InterPro" id="IPR015422">
    <property type="entry name" value="PyrdxlP-dep_Trfase_small"/>
</dbReference>
<dbReference type="RefSeq" id="WP_324274816.1">
    <property type="nucleotide sequence ID" value="NZ_CP141261.1"/>
</dbReference>
<dbReference type="EMBL" id="CP141261">
    <property type="protein sequence ID" value="WRL63481.1"/>
    <property type="molecule type" value="Genomic_DNA"/>
</dbReference>
<dbReference type="InterPro" id="IPR000192">
    <property type="entry name" value="Aminotrans_V_dom"/>
</dbReference>
<protein>
    <submittedName>
        <fullName evidence="2">Aminotransferase class V-fold PLP-dependent enzyme</fullName>
    </submittedName>
</protein>
<gene>
    <name evidence="2" type="ORF">U6N30_27825</name>
</gene>
<sequence length="268" mass="28324">MRWAPFDPATGELTIDDVAEVLTDRTALVAVTGASNLIGTRPPVAGIAERVHAAGALLAVDGVHLTAHAPVDVGALGADLYTCSPYKFLGPHCGVLAAAPALLETLRPGKLLPSSDDVPERFELGTLPYELMAGTTAAIDFLADLSPTGGTRRERLVAAMTALEEYEDGLREHLEAELAALPGVRLWSRAAHRTPTLLLTFDGRDAADAYRFLAGRGVNAPAGSFYAIEASRWLDLGDTGGLRVGLAPYTDADDVDRLVTGLREWLAT</sequence>
<dbReference type="InterPro" id="IPR015424">
    <property type="entry name" value="PyrdxlP-dep_Trfase"/>
</dbReference>
<name>A0ABZ1B158_9ACTN</name>
<dbReference type="PANTHER" id="PTHR43586">
    <property type="entry name" value="CYSTEINE DESULFURASE"/>
    <property type="match status" value="1"/>
</dbReference>
<dbReference type="SUPFAM" id="SSF53383">
    <property type="entry name" value="PLP-dependent transferases"/>
    <property type="match status" value="1"/>
</dbReference>